<keyword evidence="1" id="KW-0808">Transferase</keyword>
<keyword evidence="1" id="KW-0489">Methyltransferase</keyword>
<reference evidence="1 2" key="1">
    <citation type="journal article" date="2016" name="Int. J. Syst. Evol. Microbiol.">
        <title>Caldimicrobium thiodismutans sp. nov., a sulfur-disproportionating bacterium isolated from a hot spring, and emended description of the genus Caldimicrobium.</title>
        <authorList>
            <person name="Kojima H."/>
            <person name="Umezawa K."/>
            <person name="Fukui M."/>
        </authorList>
    </citation>
    <scope>NUCLEOTIDE SEQUENCE [LARGE SCALE GENOMIC DNA]</scope>
    <source>
        <strain evidence="1 2">TF1</strain>
    </source>
</reference>
<organism evidence="1 2">
    <name type="scientific">Caldimicrobium thiodismutans</name>
    <dbReference type="NCBI Taxonomy" id="1653476"/>
    <lineage>
        <taxon>Bacteria</taxon>
        <taxon>Pseudomonadati</taxon>
        <taxon>Thermodesulfobacteriota</taxon>
        <taxon>Thermodesulfobacteria</taxon>
        <taxon>Thermodesulfobacteriales</taxon>
        <taxon>Thermodesulfobacteriaceae</taxon>
        <taxon>Caldimicrobium</taxon>
    </lineage>
</organism>
<keyword evidence="2" id="KW-1185">Reference proteome</keyword>
<dbReference type="Gene3D" id="3.40.50.150">
    <property type="entry name" value="Vaccinia Virus protein VP39"/>
    <property type="match status" value="1"/>
</dbReference>
<dbReference type="AlphaFoldDB" id="A0A0U5AJF9"/>
<dbReference type="InterPro" id="IPR029063">
    <property type="entry name" value="SAM-dependent_MTases_sf"/>
</dbReference>
<evidence type="ECO:0000313" key="2">
    <source>
        <dbReference type="Proteomes" id="UP000068196"/>
    </source>
</evidence>
<dbReference type="GO" id="GO:0032259">
    <property type="term" value="P:methylation"/>
    <property type="evidence" value="ECO:0007669"/>
    <property type="project" value="UniProtKB-KW"/>
</dbReference>
<gene>
    <name evidence="1" type="ORF">THC_1663</name>
</gene>
<evidence type="ECO:0000313" key="1">
    <source>
        <dbReference type="EMBL" id="BAU24023.1"/>
    </source>
</evidence>
<dbReference type="KEGG" id="cthi:THC_1663"/>
<name>A0A0U5AJF9_9BACT</name>
<dbReference type="Pfam" id="PF10294">
    <property type="entry name" value="Methyltransf_16"/>
    <property type="match status" value="1"/>
</dbReference>
<accession>A0A0U5AJF9</accession>
<dbReference type="InterPro" id="IPR019410">
    <property type="entry name" value="Methyltransf_16"/>
</dbReference>
<dbReference type="STRING" id="1653476.THC_1663"/>
<dbReference type="PANTHER" id="PTHR14614:SF132">
    <property type="entry name" value="PROTEIN-LYSINE METHYLTRANSFERASE C42C1.13"/>
    <property type="match status" value="1"/>
</dbReference>
<protein>
    <submittedName>
        <fullName evidence="1">Methyltransferase</fullName>
    </submittedName>
</protein>
<sequence length="214" mass="24396">MDIKNLTLETELITIRGKTLRLFRPAKLEEVFQGDPFLETEKFPLWLKLWEASIVLTDYLGSLPPGKEILELGAGLGVISLFASAFGHRVLATDKEELPLKLLEKSAKENGLSLNIQKLDWLAPEISKKFDLVVGAEIIFKKSHFEPLINLFKSSLKPEGEVLLAHSAERKRILIPFLHRAQEFFEIQTSIRKLRSQEETQEVILNKLLPKREG</sequence>
<reference evidence="2" key="2">
    <citation type="journal article" date="2016" name="Int. J. Syst. Evol. Microbiol.">
        <title>Caldimicrobium thiodismutans sp. nov., a sulfur-disproportionating bacterium isolated from a hot spring.</title>
        <authorList>
            <person name="Kojima H."/>
            <person name="Umezawa K."/>
            <person name="Fukui M."/>
        </authorList>
    </citation>
    <scope>NUCLEOTIDE SEQUENCE [LARGE SCALE GENOMIC DNA]</scope>
    <source>
        <strain evidence="2">TF1</strain>
    </source>
</reference>
<proteinExistence type="predicted"/>
<dbReference type="PANTHER" id="PTHR14614">
    <property type="entry name" value="HEPATOCELLULAR CARCINOMA-ASSOCIATED ANTIGEN"/>
    <property type="match status" value="1"/>
</dbReference>
<dbReference type="EMBL" id="AP014945">
    <property type="protein sequence ID" value="BAU24023.1"/>
    <property type="molecule type" value="Genomic_DNA"/>
</dbReference>
<dbReference type="SUPFAM" id="SSF53335">
    <property type="entry name" value="S-adenosyl-L-methionine-dependent methyltransferases"/>
    <property type="match status" value="1"/>
</dbReference>
<dbReference type="GO" id="GO:0008168">
    <property type="term" value="F:methyltransferase activity"/>
    <property type="evidence" value="ECO:0007669"/>
    <property type="project" value="UniProtKB-KW"/>
</dbReference>
<dbReference type="CDD" id="cd02440">
    <property type="entry name" value="AdoMet_MTases"/>
    <property type="match status" value="1"/>
</dbReference>
<dbReference type="Proteomes" id="UP000068196">
    <property type="component" value="Chromosome"/>
</dbReference>